<evidence type="ECO:0000256" key="5">
    <source>
        <dbReference type="SAM" id="Phobius"/>
    </source>
</evidence>
<keyword evidence="2 5" id="KW-0812">Transmembrane</keyword>
<protein>
    <submittedName>
        <fullName evidence="8">Sulfite exporter TauE/SafE family protein</fullName>
    </submittedName>
</protein>
<dbReference type="PANTHER" id="PTHR42208:SF1">
    <property type="entry name" value="HEAVY METAL TRANSPORTER"/>
    <property type="match status" value="1"/>
</dbReference>
<keyword evidence="9" id="KW-1185">Reference proteome</keyword>
<keyword evidence="4 5" id="KW-0472">Membrane</keyword>
<proteinExistence type="predicted"/>
<feature type="transmembrane region" description="Helical" evidence="5">
    <location>
        <begin position="318"/>
        <end position="342"/>
    </location>
</feature>
<feature type="transmembrane region" description="Helical" evidence="5">
    <location>
        <begin position="190"/>
        <end position="218"/>
    </location>
</feature>
<evidence type="ECO:0000313" key="8">
    <source>
        <dbReference type="EMBL" id="NDJ18913.1"/>
    </source>
</evidence>
<gene>
    <name evidence="8" type="ORF">GS601_16740</name>
</gene>
<dbReference type="GO" id="GO:0016020">
    <property type="term" value="C:membrane"/>
    <property type="evidence" value="ECO:0007669"/>
    <property type="project" value="UniProtKB-SubCell"/>
</dbReference>
<feature type="transmembrane region" description="Helical" evidence="5">
    <location>
        <begin position="72"/>
        <end position="95"/>
    </location>
</feature>
<dbReference type="EMBL" id="WVIE01000021">
    <property type="protein sequence ID" value="NDJ18913.1"/>
    <property type="molecule type" value="Genomic_DNA"/>
</dbReference>
<evidence type="ECO:0000259" key="7">
    <source>
        <dbReference type="Pfam" id="PF13386"/>
    </source>
</evidence>
<reference evidence="8" key="1">
    <citation type="submission" date="2019-12" db="EMBL/GenBank/DDBJ databases">
        <title>High-Quality draft genome sequences of three cyanobacteria isolated from the limestone walls of the Old Cathedral of Coimbra.</title>
        <authorList>
            <person name="Tiago I."/>
            <person name="Soares F."/>
            <person name="Portugal A."/>
        </authorList>
    </citation>
    <scope>NUCLEOTIDE SEQUENCE</scope>
    <source>
        <strain evidence="8">A</strain>
    </source>
</reference>
<feature type="transmembrane region" description="Helical" evidence="5">
    <location>
        <begin position="101"/>
        <end position="119"/>
    </location>
</feature>
<feature type="transmembrane region" description="Helical" evidence="5">
    <location>
        <begin position="6"/>
        <end position="32"/>
    </location>
</feature>
<feature type="transmembrane region" description="Helical" evidence="5">
    <location>
        <begin position="225"/>
        <end position="244"/>
    </location>
</feature>
<feature type="transmembrane region" description="Helical" evidence="5">
    <location>
        <begin position="354"/>
        <end position="375"/>
    </location>
</feature>
<dbReference type="Proteomes" id="UP000646053">
    <property type="component" value="Unassembled WGS sequence"/>
</dbReference>
<evidence type="ECO:0000256" key="2">
    <source>
        <dbReference type="ARBA" id="ARBA00022692"/>
    </source>
</evidence>
<feature type="transmembrane region" description="Helical" evidence="5">
    <location>
        <begin position="250"/>
        <end position="269"/>
    </location>
</feature>
<dbReference type="RefSeq" id="WP_162424437.1">
    <property type="nucleotide sequence ID" value="NZ_WVIE01000021.1"/>
</dbReference>
<sequence length="420" mass="45083">MVDLLLITSLGFLGSFGHCLGMCGPLTAAFSLSRRSLPPNSQNSQTQQQFAQSTPSITSHLAFNLLLNLGRVLSYALVGAAIGALGSVLIAGGQLAGIDSALRQGITIFTGLLLVWFGLAQISPQLLPHIPLLHPFTQGQLHERLNRWMMRFSQSDQWWTPALLGAIWGLMPCGFLYAAQIRAAETGNPYLGAATMLAFGIGTMPMMLGVGVSTAFLSRDRRSQLFRLGGWVTLTIGLLLLLRSGDMVDYTGHAALLGLMVALIARPVSQVWSAPLKYRRVIGVGAFVLAWAHVAHGVDHTFNWNLQALSFLPFSQQIGMGAGLLALGLMTPAALTSFDAIAIKLGKTWRKIHLLSIPALLLAAAHAVLVGSSYLNTVGGVAQRGKALGLGLAVLVVLLMRSRWVWSLFSLERLYVAARK</sequence>
<accession>A0A8J7Z9H9</accession>
<evidence type="ECO:0000256" key="1">
    <source>
        <dbReference type="ARBA" id="ARBA00004141"/>
    </source>
</evidence>
<keyword evidence="3 5" id="KW-1133">Transmembrane helix</keyword>
<dbReference type="InterPro" id="IPR013130">
    <property type="entry name" value="Fe3_Rdtase_TM_dom"/>
</dbReference>
<evidence type="ECO:0000313" key="9">
    <source>
        <dbReference type="Proteomes" id="UP000646053"/>
    </source>
</evidence>
<dbReference type="InterPro" id="IPR039447">
    <property type="entry name" value="UreH-like_TM_dom"/>
</dbReference>
<dbReference type="Pfam" id="PF13386">
    <property type="entry name" value="DsbD_2"/>
    <property type="match status" value="1"/>
</dbReference>
<dbReference type="PANTHER" id="PTHR42208">
    <property type="entry name" value="HEAVY METAL TRANSPORTER-RELATED"/>
    <property type="match status" value="1"/>
</dbReference>
<comment type="subcellular location">
    <subcellularLocation>
        <location evidence="1">Membrane</location>
        <topology evidence="1">Multi-pass membrane protein</topology>
    </subcellularLocation>
</comment>
<name>A0A8J7Z9H9_9CYAN</name>
<feature type="transmembrane region" description="Helical" evidence="5">
    <location>
        <begin position="158"/>
        <end position="178"/>
    </location>
</feature>
<feature type="transmembrane region" description="Helical" evidence="5">
    <location>
        <begin position="281"/>
        <end position="298"/>
    </location>
</feature>
<dbReference type="Pfam" id="PF01794">
    <property type="entry name" value="Ferric_reduct"/>
    <property type="match status" value="1"/>
</dbReference>
<feature type="domain" description="Urease accessory protein UreH-like transmembrane" evidence="7">
    <location>
        <begin position="8"/>
        <end position="238"/>
    </location>
</feature>
<feature type="domain" description="Ferric oxidoreductase" evidence="6">
    <location>
        <begin position="257"/>
        <end position="363"/>
    </location>
</feature>
<comment type="caution">
    <text evidence="8">The sequence shown here is derived from an EMBL/GenBank/DDBJ whole genome shotgun (WGS) entry which is preliminary data.</text>
</comment>
<organism evidence="8 9">
    <name type="scientific">Myxacorys almedinensis A</name>
    <dbReference type="NCBI Taxonomy" id="2690445"/>
    <lineage>
        <taxon>Bacteria</taxon>
        <taxon>Bacillati</taxon>
        <taxon>Cyanobacteriota</taxon>
        <taxon>Cyanophyceae</taxon>
        <taxon>Leptolyngbyales</taxon>
        <taxon>Leptolyngbyaceae</taxon>
        <taxon>Myxacorys</taxon>
        <taxon>Myxacorys almedinensis</taxon>
    </lineage>
</organism>
<evidence type="ECO:0000259" key="6">
    <source>
        <dbReference type="Pfam" id="PF01794"/>
    </source>
</evidence>
<feature type="transmembrane region" description="Helical" evidence="5">
    <location>
        <begin position="387"/>
        <end position="406"/>
    </location>
</feature>
<dbReference type="AlphaFoldDB" id="A0A8J7Z9H9"/>
<evidence type="ECO:0000256" key="3">
    <source>
        <dbReference type="ARBA" id="ARBA00022989"/>
    </source>
</evidence>
<evidence type="ECO:0000256" key="4">
    <source>
        <dbReference type="ARBA" id="ARBA00023136"/>
    </source>
</evidence>